<keyword evidence="1" id="KW-1133">Transmembrane helix</keyword>
<evidence type="ECO:0000256" key="1">
    <source>
        <dbReference type="SAM" id="Phobius"/>
    </source>
</evidence>
<keyword evidence="3" id="KW-1185">Reference proteome</keyword>
<name>A0ABN1GRP1_9HYPH</name>
<keyword evidence="1" id="KW-0472">Membrane</keyword>
<evidence type="ECO:0000313" key="3">
    <source>
        <dbReference type="Proteomes" id="UP001424441"/>
    </source>
</evidence>
<reference evidence="2 3" key="1">
    <citation type="journal article" date="2019" name="Int. J. Syst. Evol. Microbiol.">
        <title>The Global Catalogue of Microorganisms (GCM) 10K type strain sequencing project: providing services to taxonomists for standard genome sequencing and annotation.</title>
        <authorList>
            <consortium name="The Broad Institute Genomics Platform"/>
            <consortium name="The Broad Institute Genome Sequencing Center for Infectious Disease"/>
            <person name="Wu L."/>
            <person name="Ma J."/>
        </authorList>
    </citation>
    <scope>NUCLEOTIDE SEQUENCE [LARGE SCALE GENOMIC DNA]</scope>
    <source>
        <strain evidence="2 3">JCM 15115</strain>
    </source>
</reference>
<organism evidence="2 3">
    <name type="scientific">Paenochrobactrum glaciei</name>
    <dbReference type="NCBI Taxonomy" id="486407"/>
    <lineage>
        <taxon>Bacteria</taxon>
        <taxon>Pseudomonadati</taxon>
        <taxon>Pseudomonadota</taxon>
        <taxon>Alphaproteobacteria</taxon>
        <taxon>Hyphomicrobiales</taxon>
        <taxon>Brucellaceae</taxon>
        <taxon>Paenochrobactrum</taxon>
    </lineage>
</organism>
<keyword evidence="1" id="KW-0812">Transmembrane</keyword>
<evidence type="ECO:0000313" key="2">
    <source>
        <dbReference type="EMBL" id="GAA0617003.1"/>
    </source>
</evidence>
<dbReference type="Proteomes" id="UP001424441">
    <property type="component" value="Unassembled WGS sequence"/>
</dbReference>
<protein>
    <submittedName>
        <fullName evidence="2">Uncharacterized protein</fullName>
    </submittedName>
</protein>
<feature type="transmembrane region" description="Helical" evidence="1">
    <location>
        <begin position="20"/>
        <end position="37"/>
    </location>
</feature>
<proteinExistence type="predicted"/>
<accession>A0ABN1GRP1</accession>
<dbReference type="EMBL" id="BAAADE010000034">
    <property type="protein sequence ID" value="GAA0617003.1"/>
    <property type="molecule type" value="Genomic_DNA"/>
</dbReference>
<sequence length="41" mass="4457">MAQDGALRVARDKGNLTEAHLTLALFLIAPSTAIYLVKKVF</sequence>
<comment type="caution">
    <text evidence="2">The sequence shown here is derived from an EMBL/GenBank/DDBJ whole genome shotgun (WGS) entry which is preliminary data.</text>
</comment>
<gene>
    <name evidence="2" type="ORF">GCM10008943_34290</name>
</gene>